<dbReference type="Pfam" id="PF23571">
    <property type="entry name" value="GH3_M"/>
    <property type="match status" value="1"/>
</dbReference>
<feature type="domain" description="GH3 middle" evidence="1">
    <location>
        <begin position="298"/>
        <end position="372"/>
    </location>
</feature>
<keyword evidence="3" id="KW-1185">Reference proteome</keyword>
<name>A0A813EPU0_POLGL</name>
<comment type="caution">
    <text evidence="2">The sequence shown here is derived from an EMBL/GenBank/DDBJ whole genome shotgun (WGS) entry which is preliminary data.</text>
</comment>
<gene>
    <name evidence="2" type="ORF">PGLA1383_LOCUS22208</name>
</gene>
<dbReference type="PANTHER" id="PTHR31901:SF9">
    <property type="entry name" value="GH3 DOMAIN-CONTAINING PROTEIN"/>
    <property type="match status" value="1"/>
</dbReference>
<dbReference type="Pfam" id="PF03321">
    <property type="entry name" value="GH3"/>
    <property type="match status" value="1"/>
</dbReference>
<organism evidence="2 3">
    <name type="scientific">Polarella glacialis</name>
    <name type="common">Dinoflagellate</name>
    <dbReference type="NCBI Taxonomy" id="89957"/>
    <lineage>
        <taxon>Eukaryota</taxon>
        <taxon>Sar</taxon>
        <taxon>Alveolata</taxon>
        <taxon>Dinophyceae</taxon>
        <taxon>Suessiales</taxon>
        <taxon>Suessiaceae</taxon>
        <taxon>Polarella</taxon>
    </lineage>
</organism>
<evidence type="ECO:0000313" key="3">
    <source>
        <dbReference type="Proteomes" id="UP000654075"/>
    </source>
</evidence>
<dbReference type="OMA" id="HECCNCL"/>
<dbReference type="GO" id="GO:0016881">
    <property type="term" value="F:acid-amino acid ligase activity"/>
    <property type="evidence" value="ECO:0007669"/>
    <property type="project" value="TreeGrafter"/>
</dbReference>
<reference evidence="2" key="1">
    <citation type="submission" date="2021-02" db="EMBL/GenBank/DDBJ databases">
        <authorList>
            <person name="Dougan E. K."/>
            <person name="Rhodes N."/>
            <person name="Thang M."/>
            <person name="Chan C."/>
        </authorList>
    </citation>
    <scope>NUCLEOTIDE SEQUENCE</scope>
</reference>
<sequence length="469" mass="51799">GIATLEVFRRSHPVTCHGHYAPYIDLIREGKENVLSPGRPHMLAMTSGTSGSPKLVPHTKEVSKTFFQRGVMTAFGVLEEGFPGSVSELQRSMKLTFRAAQRELDCGLRVGSNSASPDSPGFQQMLFAYASPKGAYDLSNEADALYAHALFALKDRNLGIIEANFAPLVCMMLDSARENRRNLVQDLRNGHIWDRRVPEDVPQPELRQAMDEALNGPDPRRAEEVDKMLRRGATAAELWPDLRVVMTTDGGSFQSSAARLRELLGPEVEIYSPFYAATEGLLGVNLFPQRPFGVSTYLLDAGSMFFELLPERFRGLEDVPADAPIPAWEAKVGEAYEVVITTRGGLCRYRLGDIVRVHARFGQMPVVSVEERSQSYLPSLHGERIAEAVFQKAFAGVPLAKRVRGAVVVDEPSKLTGARHHVFVEHTGTEAATAEFSAGKAEDEKVLDEALCREHEVYSSFRQKGAIKQ</sequence>
<dbReference type="InterPro" id="IPR020845">
    <property type="entry name" value="AMP-binding_CS"/>
</dbReference>
<evidence type="ECO:0000259" key="1">
    <source>
        <dbReference type="Pfam" id="PF23571"/>
    </source>
</evidence>
<evidence type="ECO:0000313" key="2">
    <source>
        <dbReference type="EMBL" id="CAE8604015.1"/>
    </source>
</evidence>
<dbReference type="InterPro" id="IPR004993">
    <property type="entry name" value="GH3"/>
</dbReference>
<protein>
    <recommendedName>
        <fullName evidence="1">GH3 middle domain-containing protein</fullName>
    </recommendedName>
</protein>
<dbReference type="InterPro" id="IPR055377">
    <property type="entry name" value="GH3_M"/>
</dbReference>
<dbReference type="AlphaFoldDB" id="A0A813EPU0"/>
<dbReference type="SUPFAM" id="SSF56801">
    <property type="entry name" value="Acetyl-CoA synthetase-like"/>
    <property type="match status" value="1"/>
</dbReference>
<dbReference type="OrthoDB" id="10004661at2759"/>
<dbReference type="GO" id="GO:0005737">
    <property type="term" value="C:cytoplasm"/>
    <property type="evidence" value="ECO:0007669"/>
    <property type="project" value="TreeGrafter"/>
</dbReference>
<accession>A0A813EPU0</accession>
<feature type="non-terminal residue" evidence="2">
    <location>
        <position position="1"/>
    </location>
</feature>
<dbReference type="EMBL" id="CAJNNV010015960">
    <property type="protein sequence ID" value="CAE8604015.1"/>
    <property type="molecule type" value="Genomic_DNA"/>
</dbReference>
<dbReference type="PANTHER" id="PTHR31901">
    <property type="entry name" value="GH3 DOMAIN-CONTAINING PROTEIN"/>
    <property type="match status" value="1"/>
</dbReference>
<dbReference type="Proteomes" id="UP000654075">
    <property type="component" value="Unassembled WGS sequence"/>
</dbReference>
<dbReference type="PROSITE" id="PS00455">
    <property type="entry name" value="AMP_BINDING"/>
    <property type="match status" value="1"/>
</dbReference>
<proteinExistence type="predicted"/>
<feature type="non-terminal residue" evidence="2">
    <location>
        <position position="469"/>
    </location>
</feature>